<evidence type="ECO:0000313" key="8">
    <source>
        <dbReference type="Proteomes" id="UP001556709"/>
    </source>
</evidence>
<evidence type="ECO:0000256" key="2">
    <source>
        <dbReference type="ARBA" id="ARBA00023125"/>
    </source>
</evidence>
<dbReference type="InterPro" id="IPR013762">
    <property type="entry name" value="Integrase-like_cat_sf"/>
</dbReference>
<reference evidence="7 8" key="1">
    <citation type="submission" date="2024-02" db="EMBL/GenBank/DDBJ databases">
        <title>New especies of Spiribacter isolated from saline water.</title>
        <authorList>
            <person name="Leon M.J."/>
            <person name="De La Haba R."/>
            <person name="Sanchez-Porro C."/>
            <person name="Ventosa A."/>
        </authorList>
    </citation>
    <scope>NUCLEOTIDE SEQUENCE [LARGE SCALE GENOMIC DNA]</scope>
    <source>
        <strain evidence="8">ag22IC6-390</strain>
    </source>
</reference>
<dbReference type="PROSITE" id="PS51898">
    <property type="entry name" value="TYR_RECOMBINASE"/>
    <property type="match status" value="1"/>
</dbReference>
<evidence type="ECO:0000256" key="3">
    <source>
        <dbReference type="ARBA" id="ARBA00023172"/>
    </source>
</evidence>
<dbReference type="InterPro" id="IPR010998">
    <property type="entry name" value="Integrase_recombinase_N"/>
</dbReference>
<proteinExistence type="predicted"/>
<keyword evidence="2 4" id="KW-0238">DNA-binding</keyword>
<evidence type="ECO:0000259" key="6">
    <source>
        <dbReference type="PROSITE" id="PS51900"/>
    </source>
</evidence>
<organism evidence="7 8">
    <name type="scientific">Spiribacter pallidus</name>
    <dbReference type="NCBI Taxonomy" id="1987936"/>
    <lineage>
        <taxon>Bacteria</taxon>
        <taxon>Pseudomonadati</taxon>
        <taxon>Pseudomonadota</taxon>
        <taxon>Gammaproteobacteria</taxon>
        <taxon>Chromatiales</taxon>
        <taxon>Ectothiorhodospiraceae</taxon>
        <taxon>Spiribacter</taxon>
    </lineage>
</organism>
<dbReference type="InterPro" id="IPR044068">
    <property type="entry name" value="CB"/>
</dbReference>
<evidence type="ECO:0000256" key="4">
    <source>
        <dbReference type="PROSITE-ProRule" id="PRU01248"/>
    </source>
</evidence>
<dbReference type="Gene3D" id="1.10.443.10">
    <property type="entry name" value="Intergrase catalytic core"/>
    <property type="match status" value="1"/>
</dbReference>
<protein>
    <submittedName>
        <fullName evidence="7">Site-specific integrase</fullName>
    </submittedName>
</protein>
<feature type="domain" description="Core-binding (CB)" evidence="6">
    <location>
        <begin position="81"/>
        <end position="168"/>
    </location>
</feature>
<dbReference type="EMBL" id="JBAKFM010000001">
    <property type="protein sequence ID" value="MEX0468258.1"/>
    <property type="molecule type" value="Genomic_DNA"/>
</dbReference>
<keyword evidence="3" id="KW-0233">DNA recombination</keyword>
<dbReference type="SUPFAM" id="SSF56349">
    <property type="entry name" value="DNA breaking-rejoining enzymes"/>
    <property type="match status" value="1"/>
</dbReference>
<keyword evidence="8" id="KW-1185">Reference proteome</keyword>
<dbReference type="PROSITE" id="PS51900">
    <property type="entry name" value="CB"/>
    <property type="match status" value="1"/>
</dbReference>
<accession>A0ABV3T9F9</accession>
<dbReference type="InterPro" id="IPR011010">
    <property type="entry name" value="DNA_brk_join_enz"/>
</dbReference>
<keyword evidence="1" id="KW-0229">DNA integration</keyword>
<evidence type="ECO:0000259" key="5">
    <source>
        <dbReference type="PROSITE" id="PS51898"/>
    </source>
</evidence>
<evidence type="ECO:0000256" key="1">
    <source>
        <dbReference type="ARBA" id="ARBA00022908"/>
    </source>
</evidence>
<dbReference type="Gene3D" id="1.10.150.130">
    <property type="match status" value="1"/>
</dbReference>
<evidence type="ECO:0000313" key="7">
    <source>
        <dbReference type="EMBL" id="MEX0468258.1"/>
    </source>
</evidence>
<dbReference type="Proteomes" id="UP001556709">
    <property type="component" value="Unassembled WGS sequence"/>
</dbReference>
<dbReference type="InterPro" id="IPR002104">
    <property type="entry name" value="Integrase_catalytic"/>
</dbReference>
<dbReference type="CDD" id="cd00397">
    <property type="entry name" value="DNA_BRE_C"/>
    <property type="match status" value="1"/>
</dbReference>
<dbReference type="PANTHER" id="PTHR30349:SF94">
    <property type="entry name" value="INTEGRASE_RECOMBINASE HI_1414-RELATED"/>
    <property type="match status" value="1"/>
</dbReference>
<dbReference type="PANTHER" id="PTHR30349">
    <property type="entry name" value="PHAGE INTEGRASE-RELATED"/>
    <property type="match status" value="1"/>
</dbReference>
<sequence>MPIKNKPDGESEISIFDEAVIYKRGDYWQFRMWLNKEGRYLRQSLKTKKVATAKDLAQKIFYRIKHDEEVGRRQFSKTAKQGVEEYLQSRCEDVEIGVIKKGRYGTIKTHLTHWLDFIGRDEKLRDLRQLDCEGYVSFRVKNNKNYSVSKSTIANEQSTINAMVGWLYRKKEVEIPRFEFQKVAKRKDAKDTVERSVFTIEELSALEEILLSLIAESKKDLTNQKNIRKLVACYYLYISMQTGLRRGEALQLTWGDIEFKELPVRYGYFDKALPIAPQIARLKINASRESSKSNSKKAIRGDVDCVQDTVEYANVTVREDTTKVKSERTFIAPAEPFLELQNAQLSLSLEKNNSTEVERPTTKTLIFSTVAGKHLSYRAIAYWFSYVIHQAKIENLDKRNIVPYSFRHTYITNRVNANHPPMAIAEDCGTSLEQITNTYYHTTDRKRIANAFPDSYFDGSALYPYDH</sequence>
<name>A0ABV3T9F9_9GAMM</name>
<gene>
    <name evidence="7" type="ORF">V6X73_00710</name>
</gene>
<dbReference type="InterPro" id="IPR050090">
    <property type="entry name" value="Tyrosine_recombinase_XerCD"/>
</dbReference>
<comment type="caution">
    <text evidence="7">The sequence shown here is derived from an EMBL/GenBank/DDBJ whole genome shotgun (WGS) entry which is preliminary data.</text>
</comment>
<dbReference type="RefSeq" id="WP_367958239.1">
    <property type="nucleotide sequence ID" value="NZ_JBAKFK010000001.1"/>
</dbReference>
<feature type="domain" description="Tyr recombinase" evidence="5">
    <location>
        <begin position="193"/>
        <end position="453"/>
    </location>
</feature>